<feature type="domain" description="N-acetyltransferase" evidence="1">
    <location>
        <begin position="8"/>
        <end position="145"/>
    </location>
</feature>
<evidence type="ECO:0000259" key="1">
    <source>
        <dbReference type="PROSITE" id="PS51186"/>
    </source>
</evidence>
<sequence length="285" mass="30352">MPSHNAGYQISTMTRGEVEIAIDWASREGWNPGLHDAACFYAADPQGFLLGKLNGEAISTISAVKYGDNFGFIGLYIVEKRFRHQGHGIQIWDRALADLKGRAVGLDGVVAQQENYKRSGFALAHRNIRYAGTSAGAGGAEPTCVSLADIAFADLATYDRRFFPAQRDAFLNAWVSQPQSHALGIVENGQLSGYGVIRACQAGYKIGPLNAESPGIAATLFAALVGSIPPGATFYLDVPEPNRQAVALAQSHGMTPSFETARMYIGAAPALPLGKIFGITSFELG</sequence>
<dbReference type="Gene3D" id="3.40.630.90">
    <property type="match status" value="1"/>
</dbReference>
<dbReference type="PANTHER" id="PTHR47237:SF1">
    <property type="entry name" value="SLL0310 PROTEIN"/>
    <property type="match status" value="1"/>
</dbReference>
<comment type="caution">
    <text evidence="2">The sequence shown here is derived from an EMBL/GenBank/DDBJ whole genome shotgun (WGS) entry which is preliminary data.</text>
</comment>
<name>A0A0P9HFK8_9CHLR</name>
<dbReference type="InterPro" id="IPR016181">
    <property type="entry name" value="Acyl_CoA_acyltransferase"/>
</dbReference>
<proteinExistence type="predicted"/>
<keyword evidence="2" id="KW-0808">Transferase</keyword>
<evidence type="ECO:0000313" key="3">
    <source>
        <dbReference type="Proteomes" id="UP000050509"/>
    </source>
</evidence>
<dbReference type="PANTHER" id="PTHR47237">
    <property type="entry name" value="SLL0310 PROTEIN"/>
    <property type="match status" value="1"/>
</dbReference>
<dbReference type="PROSITE" id="PS51186">
    <property type="entry name" value="GNAT"/>
    <property type="match status" value="1"/>
</dbReference>
<dbReference type="InterPro" id="IPR052729">
    <property type="entry name" value="Acyl/Acetyltrans_Enzymes"/>
</dbReference>
<dbReference type="Proteomes" id="UP000050509">
    <property type="component" value="Unassembled WGS sequence"/>
</dbReference>
<dbReference type="GO" id="GO:0016747">
    <property type="term" value="F:acyltransferase activity, transferring groups other than amino-acyl groups"/>
    <property type="evidence" value="ECO:0007669"/>
    <property type="project" value="InterPro"/>
</dbReference>
<gene>
    <name evidence="2" type="ORF">SE17_09060</name>
</gene>
<keyword evidence="3" id="KW-1185">Reference proteome</keyword>
<organism evidence="2 3">
    <name type="scientific">Kouleothrix aurantiaca</name>
    <dbReference type="NCBI Taxonomy" id="186479"/>
    <lineage>
        <taxon>Bacteria</taxon>
        <taxon>Bacillati</taxon>
        <taxon>Chloroflexota</taxon>
        <taxon>Chloroflexia</taxon>
        <taxon>Chloroflexales</taxon>
        <taxon>Roseiflexineae</taxon>
        <taxon>Roseiflexaceae</taxon>
        <taxon>Kouleothrix</taxon>
    </lineage>
</organism>
<accession>A0A0P9HFK8</accession>
<dbReference type="InterPro" id="IPR041496">
    <property type="entry name" value="YitH/HolE_GNAT"/>
</dbReference>
<dbReference type="Gene3D" id="3.40.630.30">
    <property type="match status" value="1"/>
</dbReference>
<dbReference type="AlphaFoldDB" id="A0A0P9HFK8"/>
<evidence type="ECO:0000313" key="2">
    <source>
        <dbReference type="EMBL" id="KPV53544.1"/>
    </source>
</evidence>
<dbReference type="InterPro" id="IPR000182">
    <property type="entry name" value="GNAT_dom"/>
</dbReference>
<protein>
    <submittedName>
        <fullName evidence="2">GCN5 family acetyltransferase</fullName>
    </submittedName>
</protein>
<dbReference type="Pfam" id="PF18014">
    <property type="entry name" value="Acetyltransf_18"/>
    <property type="match status" value="1"/>
</dbReference>
<reference evidence="2 3" key="1">
    <citation type="submission" date="2015-09" db="EMBL/GenBank/DDBJ databases">
        <title>Draft genome sequence of Kouleothrix aurantiaca JCM 19913.</title>
        <authorList>
            <person name="Hemp J."/>
        </authorList>
    </citation>
    <scope>NUCLEOTIDE SEQUENCE [LARGE SCALE GENOMIC DNA]</scope>
    <source>
        <strain evidence="2 3">COM-B</strain>
    </source>
</reference>
<dbReference type="PATRIC" id="fig|186479.3.peg.4626"/>
<dbReference type="EMBL" id="LJCR01000234">
    <property type="protein sequence ID" value="KPV53544.1"/>
    <property type="molecule type" value="Genomic_DNA"/>
</dbReference>
<dbReference type="Pfam" id="PF00583">
    <property type="entry name" value="Acetyltransf_1"/>
    <property type="match status" value="1"/>
</dbReference>
<dbReference type="SUPFAM" id="SSF55729">
    <property type="entry name" value="Acyl-CoA N-acyltransferases (Nat)"/>
    <property type="match status" value="1"/>
</dbReference>